<dbReference type="InterPro" id="IPR036409">
    <property type="entry name" value="Aldolase_II/adducin_N_sf"/>
</dbReference>
<dbReference type="EMBL" id="HG529701">
    <property type="protein sequence ID" value="CDI56817.1"/>
    <property type="molecule type" value="Genomic_DNA"/>
</dbReference>
<organism evidence="4">
    <name type="scientific">Melanopsichium pennsylvanicum 4</name>
    <dbReference type="NCBI Taxonomy" id="1398559"/>
    <lineage>
        <taxon>Eukaryota</taxon>
        <taxon>Fungi</taxon>
        <taxon>Dikarya</taxon>
        <taxon>Basidiomycota</taxon>
        <taxon>Ustilaginomycotina</taxon>
        <taxon>Ustilaginomycetes</taxon>
        <taxon>Ustilaginales</taxon>
        <taxon>Ustilaginaceae</taxon>
        <taxon>Melanopsichium</taxon>
    </lineage>
</organism>
<dbReference type="GO" id="GO:0051015">
    <property type="term" value="F:actin filament binding"/>
    <property type="evidence" value="ECO:0007669"/>
    <property type="project" value="TreeGrafter"/>
</dbReference>
<feature type="chain" id="PRO_5001722951" description="Class II aldolase/adducin N-terminal domain-containing protein" evidence="2">
    <location>
        <begin position="19"/>
        <end position="359"/>
    </location>
</feature>
<dbReference type="Pfam" id="PF00596">
    <property type="entry name" value="Aldolase_II"/>
    <property type="match status" value="1"/>
</dbReference>
<reference evidence="4" key="1">
    <citation type="journal article" date="2014" name="Genome Biol. Evol.">
        <title>Gene Loss Rather Than Gene Gain Is Associated with a Host Jump from Monocots to Dicots in the Smut Fungus Melanopsichium pennsylvanicum.</title>
        <authorList>
            <person name="Sharma R."/>
            <person name="Mishra B."/>
            <person name="Runge F."/>
            <person name="Thines M."/>
        </authorList>
    </citation>
    <scope>NUCLEOTIDE SEQUENCE</scope>
    <source>
        <strain evidence="4">4</strain>
    </source>
</reference>
<keyword evidence="1" id="KW-0812">Transmembrane</keyword>
<sequence>MNFLANACLFLLFSAAFALTASQFLPKLTPRQLAVNQLVNASRILALQGIADDSLGHISVRDPLSPNTAFLITAGSSVPAHVTPADIAVVRINDSVVTSAALSAYPPPKPNPGIFIHSSIYQRFPNTTVSSIAYYAPEQLLPFALFPDNSPNVTSTSVTPEDLTGFYAVTSGAAFLGAYPAPVYSVFDAESGATSVTVDNAIKGYEMAQKFGPAGASSQTVNLKDGFRPLVLMRNDGATMVGATVPETVFRFVQAVKNARVLYHFLSSTDAIVPQFLPAGVATEATDNPTVRSWLLWMSQIEASIKADSARSPELWEGDSVSNSSSVNKNHGAHQQPFAASASILAVCVAIFNVMLYRL</sequence>
<dbReference type="Gene3D" id="3.40.225.10">
    <property type="entry name" value="Class II aldolase/adducin N-terminal domain"/>
    <property type="match status" value="1"/>
</dbReference>
<proteinExistence type="predicted"/>
<dbReference type="PANTHER" id="PTHR10672">
    <property type="entry name" value="ADDUCIN"/>
    <property type="match status" value="1"/>
</dbReference>
<dbReference type="GO" id="GO:0005856">
    <property type="term" value="C:cytoskeleton"/>
    <property type="evidence" value="ECO:0007669"/>
    <property type="project" value="TreeGrafter"/>
</dbReference>
<feature type="signal peptide" evidence="2">
    <location>
        <begin position="1"/>
        <end position="18"/>
    </location>
</feature>
<dbReference type="SMART" id="SM01007">
    <property type="entry name" value="Aldolase_II"/>
    <property type="match status" value="1"/>
</dbReference>
<protein>
    <recommendedName>
        <fullName evidence="3">Class II aldolase/adducin N-terminal domain-containing protein</fullName>
    </recommendedName>
</protein>
<dbReference type="InterPro" id="IPR001303">
    <property type="entry name" value="Aldolase_II/adducin_N"/>
</dbReference>
<dbReference type="SUPFAM" id="SSF53639">
    <property type="entry name" value="AraD/HMP-PK domain-like"/>
    <property type="match status" value="1"/>
</dbReference>
<evidence type="ECO:0000256" key="1">
    <source>
        <dbReference type="SAM" id="Phobius"/>
    </source>
</evidence>
<evidence type="ECO:0000313" key="4">
    <source>
        <dbReference type="EMBL" id="CDI56817.1"/>
    </source>
</evidence>
<dbReference type="AlphaFoldDB" id="A0A077RBW3"/>
<keyword evidence="1" id="KW-0472">Membrane</keyword>
<keyword evidence="2" id="KW-0732">Signal</keyword>
<feature type="transmembrane region" description="Helical" evidence="1">
    <location>
        <begin position="338"/>
        <end position="357"/>
    </location>
</feature>
<dbReference type="InterPro" id="IPR051017">
    <property type="entry name" value="Aldolase-II_Adducin_sf"/>
</dbReference>
<evidence type="ECO:0000256" key="2">
    <source>
        <dbReference type="SAM" id="SignalP"/>
    </source>
</evidence>
<feature type="domain" description="Class II aldolase/adducin N-terminal" evidence="3">
    <location>
        <begin position="36"/>
        <end position="263"/>
    </location>
</feature>
<evidence type="ECO:0000259" key="3">
    <source>
        <dbReference type="SMART" id="SM01007"/>
    </source>
</evidence>
<name>A0A077RBW3_9BASI</name>
<accession>A0A077RBW3</accession>
<dbReference type="PANTHER" id="PTHR10672:SF39">
    <property type="entry name" value="CLASS II ALDOLASE_ADDUCIN N-TERMINAL DOMAIN-CONTAINING PROTEIN"/>
    <property type="match status" value="1"/>
</dbReference>
<keyword evidence="1" id="KW-1133">Transmembrane helix</keyword>